<dbReference type="Proteomes" id="UP001191019">
    <property type="component" value="Unassembled WGS sequence"/>
</dbReference>
<sequence length="301" mass="34584">MKSDISLTEAFELFRVEQIVYKNQSDRTEEMHGLALKQLLEFFGEDIMMSELTFDKIRKWKDWLSKNKKPNTVRGYIIKLRVVVKYCQLKGYPVINHELIGIPKRDATVVDFLEVDEVKKLIEASFKKSAGYSRFKRYRNRAILSLLFSSGIRNGELCAINACQIKPGDNTFTIIGKGNKARLCFMDDETHKYIDEYMALRNDNSPALFISEQNKGARISNEVVQMVVKNCAEKAGLRKSVHPHTLRHSFATDLLRNNTNVVYVKEFLGHESIQTTMAYTHVVDEDLRAIHMSKHTTVAVA</sequence>
<organism evidence="7 8">
    <name type="scientific">Candidatus Nanosyncoccus alces</name>
    <dbReference type="NCBI Taxonomy" id="2171997"/>
    <lineage>
        <taxon>Bacteria</taxon>
        <taxon>Candidatus Saccharimonadota</taxon>
        <taxon>Candidatus Nanosyncoccalia</taxon>
        <taxon>Candidatus Nanosyncoccales</taxon>
        <taxon>Candidatus Nanosyncoccaceae</taxon>
        <taxon>Candidatus Nanosyncoccus</taxon>
    </lineage>
</organism>
<dbReference type="EMBL" id="PRLM01000006">
    <property type="protein sequence ID" value="RYC74382.1"/>
    <property type="molecule type" value="Genomic_DNA"/>
</dbReference>
<dbReference type="PANTHER" id="PTHR30349">
    <property type="entry name" value="PHAGE INTEGRASE-RELATED"/>
    <property type="match status" value="1"/>
</dbReference>
<evidence type="ECO:0000256" key="4">
    <source>
        <dbReference type="PROSITE-ProRule" id="PRU01248"/>
    </source>
</evidence>
<dbReference type="InterPro" id="IPR011010">
    <property type="entry name" value="DNA_brk_join_enz"/>
</dbReference>
<dbReference type="InterPro" id="IPR013762">
    <property type="entry name" value="Integrase-like_cat_sf"/>
</dbReference>
<feature type="domain" description="Tyr recombinase" evidence="5">
    <location>
        <begin position="108"/>
        <end position="292"/>
    </location>
</feature>
<reference evidence="7 8" key="2">
    <citation type="journal article" date="2020" name="Cell Rep.">
        <title>Acquisition and Adaptation of Ultra-small Parasitic Reduced Genome Bacteria to Mammalian Hosts.</title>
        <authorList>
            <person name="McLean J.S."/>
            <person name="Bor B."/>
            <person name="Kerns K.A."/>
            <person name="Liu Q."/>
            <person name="To T.T."/>
            <person name="Solden L."/>
            <person name="Hendrickson E.L."/>
            <person name="Wrighton K."/>
            <person name="Shi W."/>
            <person name="He X."/>
        </authorList>
    </citation>
    <scope>NUCLEOTIDE SEQUENCE [LARGE SCALE GENOMIC DNA]</scope>
    <source>
        <strain evidence="7 8">TM7_G3_2_Rum_HOT_351B</strain>
    </source>
</reference>
<protein>
    <submittedName>
        <fullName evidence="7">Tyrosine recombinase XerD</fullName>
    </submittedName>
</protein>
<dbReference type="SUPFAM" id="SSF56349">
    <property type="entry name" value="DNA breaking-rejoining enzymes"/>
    <property type="match status" value="1"/>
</dbReference>
<dbReference type="InterPro" id="IPR025269">
    <property type="entry name" value="SAM-like_dom"/>
</dbReference>
<evidence type="ECO:0000313" key="8">
    <source>
        <dbReference type="Proteomes" id="UP001191019"/>
    </source>
</evidence>
<dbReference type="InterPro" id="IPR050090">
    <property type="entry name" value="Tyrosine_recombinase_XerCD"/>
</dbReference>
<dbReference type="InterPro" id="IPR010998">
    <property type="entry name" value="Integrase_recombinase_N"/>
</dbReference>
<dbReference type="InterPro" id="IPR044068">
    <property type="entry name" value="CB"/>
</dbReference>
<evidence type="ECO:0000256" key="2">
    <source>
        <dbReference type="ARBA" id="ARBA00023125"/>
    </source>
</evidence>
<feature type="domain" description="Core-binding (CB)" evidence="6">
    <location>
        <begin position="5"/>
        <end position="88"/>
    </location>
</feature>
<evidence type="ECO:0000259" key="5">
    <source>
        <dbReference type="PROSITE" id="PS51898"/>
    </source>
</evidence>
<name>A0ABY0FKZ2_9BACT</name>
<evidence type="ECO:0000256" key="3">
    <source>
        <dbReference type="ARBA" id="ARBA00023172"/>
    </source>
</evidence>
<dbReference type="InterPro" id="IPR002104">
    <property type="entry name" value="Integrase_catalytic"/>
</dbReference>
<reference evidence="7 8" key="1">
    <citation type="journal article" date="2018" name="bioRxiv">
        <title>Evidence of independent acquisition and adaption of ultra-small bacteria to human hosts across the highly diverse yet reduced genomes of the phylum Saccharibacteria.</title>
        <authorList>
            <person name="McLean J.S."/>
            <person name="Bor B."/>
            <person name="To T.T."/>
            <person name="Liu Q."/>
            <person name="Kearns K.A."/>
            <person name="Solden L.M."/>
            <person name="Wrighton K.C."/>
            <person name="He X."/>
            <person name="Shi W."/>
        </authorList>
    </citation>
    <scope>NUCLEOTIDE SEQUENCE [LARGE SCALE GENOMIC DNA]</scope>
    <source>
        <strain evidence="7 8">TM7_G3_2_Rum_HOT_351B</strain>
    </source>
</reference>
<comment type="similarity">
    <text evidence="1">Belongs to the 'phage' integrase family.</text>
</comment>
<evidence type="ECO:0000313" key="7">
    <source>
        <dbReference type="EMBL" id="RYC74382.1"/>
    </source>
</evidence>
<evidence type="ECO:0000256" key="1">
    <source>
        <dbReference type="ARBA" id="ARBA00008857"/>
    </source>
</evidence>
<dbReference type="RefSeq" id="WP_129735115.1">
    <property type="nucleotide sequence ID" value="NZ_PRLM01000006.1"/>
</dbReference>
<dbReference type="Gene3D" id="1.10.150.130">
    <property type="match status" value="1"/>
</dbReference>
<dbReference type="PROSITE" id="PS51898">
    <property type="entry name" value="TYR_RECOMBINASE"/>
    <property type="match status" value="1"/>
</dbReference>
<proteinExistence type="inferred from homology"/>
<gene>
    <name evidence="7" type="primary">xerD_3</name>
    <name evidence="7" type="ORF">G3RUM_00533</name>
</gene>
<keyword evidence="2 4" id="KW-0238">DNA-binding</keyword>
<evidence type="ECO:0000259" key="6">
    <source>
        <dbReference type="PROSITE" id="PS51900"/>
    </source>
</evidence>
<comment type="caution">
    <text evidence="7">The sequence shown here is derived from an EMBL/GenBank/DDBJ whole genome shotgun (WGS) entry which is preliminary data.</text>
</comment>
<accession>A0ABY0FKZ2</accession>
<dbReference type="Gene3D" id="1.10.443.10">
    <property type="entry name" value="Intergrase catalytic core"/>
    <property type="match status" value="1"/>
</dbReference>
<dbReference type="Pfam" id="PF00589">
    <property type="entry name" value="Phage_integrase"/>
    <property type="match status" value="1"/>
</dbReference>
<dbReference type="PANTHER" id="PTHR30349:SF41">
    <property type="entry name" value="INTEGRASE_RECOMBINASE PROTEIN MJ0367-RELATED"/>
    <property type="match status" value="1"/>
</dbReference>
<keyword evidence="3" id="KW-0233">DNA recombination</keyword>
<keyword evidence="8" id="KW-1185">Reference proteome</keyword>
<dbReference type="PROSITE" id="PS51900">
    <property type="entry name" value="CB"/>
    <property type="match status" value="1"/>
</dbReference>
<dbReference type="Pfam" id="PF13102">
    <property type="entry name" value="Phage_int_SAM_5"/>
    <property type="match status" value="1"/>
</dbReference>